<evidence type="ECO:0000256" key="2">
    <source>
        <dbReference type="ARBA" id="ARBA00023002"/>
    </source>
</evidence>
<dbReference type="GO" id="GO:0016020">
    <property type="term" value="C:membrane"/>
    <property type="evidence" value="ECO:0007669"/>
    <property type="project" value="TreeGrafter"/>
</dbReference>
<dbReference type="GO" id="GO:0016491">
    <property type="term" value="F:oxidoreductase activity"/>
    <property type="evidence" value="ECO:0007669"/>
    <property type="project" value="UniProtKB-KW"/>
</dbReference>
<dbReference type="OrthoDB" id="9797538at2"/>
<evidence type="ECO:0000256" key="1">
    <source>
        <dbReference type="ARBA" id="ARBA00006484"/>
    </source>
</evidence>
<evidence type="ECO:0000256" key="3">
    <source>
        <dbReference type="RuleBase" id="RU000363"/>
    </source>
</evidence>
<dbReference type="PRINTS" id="PR00081">
    <property type="entry name" value="GDHRDH"/>
</dbReference>
<dbReference type="Proteomes" id="UP000199393">
    <property type="component" value="Chromosome I"/>
</dbReference>
<dbReference type="SMART" id="SM00822">
    <property type="entry name" value="PKS_KR"/>
    <property type="match status" value="1"/>
</dbReference>
<dbReference type="PIRSF" id="PIRSF000126">
    <property type="entry name" value="11-beta-HSD1"/>
    <property type="match status" value="1"/>
</dbReference>
<name>A0A1C3N841_9ACTN</name>
<dbReference type="PRINTS" id="PR00080">
    <property type="entry name" value="SDRFAMILY"/>
</dbReference>
<dbReference type="InterPro" id="IPR057326">
    <property type="entry name" value="KR_dom"/>
</dbReference>
<proteinExistence type="inferred from homology"/>
<dbReference type="EMBL" id="LT598496">
    <property type="protein sequence ID" value="SBV28755.1"/>
    <property type="molecule type" value="Genomic_DNA"/>
</dbReference>
<dbReference type="InterPro" id="IPR036291">
    <property type="entry name" value="NAD(P)-bd_dom_sf"/>
</dbReference>
<sequence length="269" mass="29061">MTSESTPAARRALVTGATAGIGAAFARRLAADGWHLVLVARDAARLAETATELTGRYGHEVEVLPADLSTDDGCAAVEARLTDGSPVDLLVNNAGISLNKPFLRSTADDEARLLRLNVHAVMRLTLAAVRPMTERRDGAVINVSSVAGFGAVMPGSTYSASKAWVTNFSESVGQSTRPFGVRVMALCPGYTRTEFHDRAGINMSKTPEWMWLKADDVVDEALRDLRKGRLISVPAWKYKLAVAGLRHAPRRLLHAVSRDTRGRIGRDES</sequence>
<protein>
    <recommendedName>
        <fullName evidence="4">Ketoreductase domain-containing protein</fullName>
    </recommendedName>
</protein>
<evidence type="ECO:0000259" key="4">
    <source>
        <dbReference type="SMART" id="SM00822"/>
    </source>
</evidence>
<dbReference type="AlphaFoldDB" id="A0A1C3N841"/>
<dbReference type="CDD" id="cd05233">
    <property type="entry name" value="SDR_c"/>
    <property type="match status" value="1"/>
</dbReference>
<keyword evidence="6" id="KW-1185">Reference proteome</keyword>
<dbReference type="Pfam" id="PF00106">
    <property type="entry name" value="adh_short"/>
    <property type="match status" value="1"/>
</dbReference>
<dbReference type="Gene3D" id="3.40.50.720">
    <property type="entry name" value="NAD(P)-binding Rossmann-like Domain"/>
    <property type="match status" value="1"/>
</dbReference>
<reference evidence="6" key="1">
    <citation type="submission" date="2016-06" db="EMBL/GenBank/DDBJ databases">
        <authorList>
            <person name="Varghese N."/>
            <person name="Submissions Spin"/>
        </authorList>
    </citation>
    <scope>NUCLEOTIDE SEQUENCE [LARGE SCALE GENOMIC DNA]</scope>
    <source>
        <strain evidence="6">DSM 45344</strain>
    </source>
</reference>
<dbReference type="SUPFAM" id="SSF51735">
    <property type="entry name" value="NAD(P)-binding Rossmann-fold domains"/>
    <property type="match status" value="1"/>
</dbReference>
<comment type="similarity">
    <text evidence="1 3">Belongs to the short-chain dehydrogenases/reductases (SDR) family.</text>
</comment>
<dbReference type="InterPro" id="IPR002347">
    <property type="entry name" value="SDR_fam"/>
</dbReference>
<evidence type="ECO:0000313" key="5">
    <source>
        <dbReference type="EMBL" id="SBV28755.1"/>
    </source>
</evidence>
<organism evidence="5 6">
    <name type="scientific">Micromonospora krabiensis</name>
    <dbReference type="NCBI Taxonomy" id="307121"/>
    <lineage>
        <taxon>Bacteria</taxon>
        <taxon>Bacillati</taxon>
        <taxon>Actinomycetota</taxon>
        <taxon>Actinomycetes</taxon>
        <taxon>Micromonosporales</taxon>
        <taxon>Micromonosporaceae</taxon>
        <taxon>Micromonospora</taxon>
    </lineage>
</organism>
<feature type="domain" description="Ketoreductase" evidence="4">
    <location>
        <begin position="10"/>
        <end position="189"/>
    </location>
</feature>
<gene>
    <name evidence="5" type="ORF">GA0070620_4309</name>
</gene>
<dbReference type="RefSeq" id="WP_091593583.1">
    <property type="nucleotide sequence ID" value="NZ_JBHRWG010000004.1"/>
</dbReference>
<evidence type="ECO:0000313" key="6">
    <source>
        <dbReference type="Proteomes" id="UP000199393"/>
    </source>
</evidence>
<accession>A0A1C3N841</accession>
<dbReference type="STRING" id="307121.GA0070620_4309"/>
<dbReference type="PATRIC" id="fig|307121.4.peg.4407"/>
<keyword evidence="2" id="KW-0560">Oxidoreductase</keyword>
<dbReference type="PANTHER" id="PTHR44196:SF2">
    <property type="entry name" value="SHORT-CHAIN DEHYDROGENASE-RELATED"/>
    <property type="match status" value="1"/>
</dbReference>
<dbReference type="PANTHER" id="PTHR44196">
    <property type="entry name" value="DEHYDROGENASE/REDUCTASE SDR FAMILY MEMBER 7B"/>
    <property type="match status" value="1"/>
</dbReference>